<organism evidence="1 3">
    <name type="scientific">Mucilaginibacter rubeus</name>
    <dbReference type="NCBI Taxonomy" id="2027860"/>
    <lineage>
        <taxon>Bacteria</taxon>
        <taxon>Pseudomonadati</taxon>
        <taxon>Bacteroidota</taxon>
        <taxon>Sphingobacteriia</taxon>
        <taxon>Sphingobacteriales</taxon>
        <taxon>Sphingobacteriaceae</taxon>
        <taxon>Mucilaginibacter</taxon>
    </lineage>
</organism>
<gene>
    <name evidence="1" type="ORF">DIU31_028460</name>
    <name evidence="2" type="ORF">J3L21_32545</name>
</gene>
<protein>
    <submittedName>
        <fullName evidence="1">Uncharacterized protein</fullName>
    </submittedName>
</protein>
<dbReference type="AlphaFoldDB" id="A0AAE6JKC6"/>
<sequence>MKNETITGSLVLVHPEVKNDPVGKQGQVGVLTYARDASENYVSFPKGGESVYQAKDLMMLKPKEEIMKELLQNGSKMPLNDFKTMYKIMMRQDMGTSSDLFNALEIARDHPGIWDKTLEAVNRSEKIELENTLSR</sequence>
<dbReference type="RefSeq" id="WP_112653052.1">
    <property type="nucleotide sequence ID" value="NZ_CP043451.1"/>
</dbReference>
<accession>A0AAE6JKC6</accession>
<evidence type="ECO:0000313" key="2">
    <source>
        <dbReference type="EMBL" id="QTE50206.1"/>
    </source>
</evidence>
<evidence type="ECO:0000313" key="1">
    <source>
        <dbReference type="EMBL" id="QEM07241.1"/>
    </source>
</evidence>
<dbReference type="Proteomes" id="UP000663940">
    <property type="component" value="Chromosome"/>
</dbReference>
<reference evidence="1 3" key="1">
    <citation type="submission" date="2019-08" db="EMBL/GenBank/DDBJ databases">
        <title>Comparative genome analysis confer to the adaptation heavy metal polluted environment.</title>
        <authorList>
            <person name="Li Y."/>
        </authorList>
    </citation>
    <scope>NUCLEOTIDE SEQUENCE [LARGE SCALE GENOMIC DNA]</scope>
    <source>
        <strain evidence="1 3">P2</strain>
    </source>
</reference>
<evidence type="ECO:0000313" key="3">
    <source>
        <dbReference type="Proteomes" id="UP000250557"/>
    </source>
</evidence>
<keyword evidence="4" id="KW-1185">Reference proteome</keyword>
<dbReference type="Proteomes" id="UP000250557">
    <property type="component" value="Chromosome"/>
</dbReference>
<reference evidence="2 4" key="2">
    <citation type="submission" date="2021-03" db="EMBL/GenBank/DDBJ databases">
        <title>Mucilaginibacter strains isolated from gold and copper mining confer multi heavy-metal resistance.</title>
        <authorList>
            <person name="Li Y."/>
        </authorList>
    </citation>
    <scope>NUCLEOTIDE SEQUENCE [LARGE SCALE GENOMIC DNA]</scope>
    <source>
        <strain evidence="2 4">P2-4</strain>
    </source>
</reference>
<dbReference type="EMBL" id="CP071880">
    <property type="protein sequence ID" value="QTE50206.1"/>
    <property type="molecule type" value="Genomic_DNA"/>
</dbReference>
<proteinExistence type="predicted"/>
<evidence type="ECO:0000313" key="4">
    <source>
        <dbReference type="Proteomes" id="UP000663940"/>
    </source>
</evidence>
<dbReference type="EMBL" id="CP043451">
    <property type="protein sequence ID" value="QEM07241.1"/>
    <property type="molecule type" value="Genomic_DNA"/>
</dbReference>
<name>A0AAE6JKC6_9SPHI</name>